<organism evidence="1 2">
    <name type="scientific">Halogeometricum borinquense (strain ATCC 700274 / DSM 11551 / JCM 10706 / KCTC 4070 / PR3)</name>
    <dbReference type="NCBI Taxonomy" id="469382"/>
    <lineage>
        <taxon>Archaea</taxon>
        <taxon>Methanobacteriati</taxon>
        <taxon>Methanobacteriota</taxon>
        <taxon>Stenosarchaea group</taxon>
        <taxon>Halobacteria</taxon>
        <taxon>Halobacteriales</taxon>
        <taxon>Haloferacaceae</taxon>
        <taxon>Halogeometricum</taxon>
    </lineage>
</organism>
<evidence type="ECO:0000313" key="2">
    <source>
        <dbReference type="Proteomes" id="UP000011585"/>
    </source>
</evidence>
<proteinExistence type="predicted"/>
<accession>L9ULH6</accession>
<reference evidence="1 2" key="1">
    <citation type="journal article" date="2014" name="PLoS Genet.">
        <title>Phylogenetically driven sequencing of extremely halophilic archaea reveals strategies for static and dynamic osmo-response.</title>
        <authorList>
            <person name="Becker E.A."/>
            <person name="Seitzer P.M."/>
            <person name="Tritt A."/>
            <person name="Larsen D."/>
            <person name="Krusor M."/>
            <person name="Yao A.I."/>
            <person name="Wu D."/>
            <person name="Madern D."/>
            <person name="Eisen J.A."/>
            <person name="Darling A.E."/>
            <person name="Facciotti M.T."/>
        </authorList>
    </citation>
    <scope>NUCLEOTIDE SEQUENCE [LARGE SCALE GENOMIC DNA]</scope>
    <source>
        <strain evidence="1 2">DSM 11551</strain>
    </source>
</reference>
<name>L9ULH6_HALBP</name>
<protein>
    <submittedName>
        <fullName evidence="1">Uncharacterized protein</fullName>
    </submittedName>
</protein>
<dbReference type="AlphaFoldDB" id="L9ULH6"/>
<evidence type="ECO:0000313" key="1">
    <source>
        <dbReference type="EMBL" id="ELY25592.1"/>
    </source>
</evidence>
<dbReference type="Proteomes" id="UP000011585">
    <property type="component" value="Unassembled WGS sequence"/>
</dbReference>
<comment type="caution">
    <text evidence="1">The sequence shown here is derived from an EMBL/GenBank/DDBJ whole genome shotgun (WGS) entry which is preliminary data.</text>
</comment>
<gene>
    <name evidence="1" type="ORF">C499_13955</name>
</gene>
<dbReference type="EMBL" id="AOHT01000044">
    <property type="protein sequence ID" value="ELY25592.1"/>
    <property type="molecule type" value="Genomic_DNA"/>
</dbReference>
<sequence>MEYFQTYECQTCGDETWIGAVEL</sequence>